<evidence type="ECO:0000313" key="1">
    <source>
        <dbReference type="EMBL" id="GAH22650.1"/>
    </source>
</evidence>
<feature type="non-terminal residue" evidence="1">
    <location>
        <position position="34"/>
    </location>
</feature>
<gene>
    <name evidence="1" type="ORF">S01H4_67394</name>
</gene>
<accession>X1EQQ2</accession>
<protein>
    <submittedName>
        <fullName evidence="1">Uncharacterized protein</fullName>
    </submittedName>
</protein>
<organism evidence="1">
    <name type="scientific">marine sediment metagenome</name>
    <dbReference type="NCBI Taxonomy" id="412755"/>
    <lineage>
        <taxon>unclassified sequences</taxon>
        <taxon>metagenomes</taxon>
        <taxon>ecological metagenomes</taxon>
    </lineage>
</organism>
<reference evidence="1" key="1">
    <citation type="journal article" date="2014" name="Front. Microbiol.">
        <title>High frequency of phylogenetically diverse reductive dehalogenase-homologous genes in deep subseafloor sedimentary metagenomes.</title>
        <authorList>
            <person name="Kawai M."/>
            <person name="Futagami T."/>
            <person name="Toyoda A."/>
            <person name="Takaki Y."/>
            <person name="Nishi S."/>
            <person name="Hori S."/>
            <person name="Arai W."/>
            <person name="Tsubouchi T."/>
            <person name="Morono Y."/>
            <person name="Uchiyama I."/>
            <person name="Ito T."/>
            <person name="Fujiyama A."/>
            <person name="Inagaki F."/>
            <person name="Takami H."/>
        </authorList>
    </citation>
    <scope>NUCLEOTIDE SEQUENCE</scope>
    <source>
        <strain evidence="1">Expedition CK06-06</strain>
    </source>
</reference>
<proteinExistence type="predicted"/>
<comment type="caution">
    <text evidence="1">The sequence shown here is derived from an EMBL/GenBank/DDBJ whole genome shotgun (WGS) entry which is preliminary data.</text>
</comment>
<dbReference type="EMBL" id="BART01042376">
    <property type="protein sequence ID" value="GAH22650.1"/>
    <property type="molecule type" value="Genomic_DNA"/>
</dbReference>
<name>X1EQQ2_9ZZZZ</name>
<dbReference type="AlphaFoldDB" id="X1EQQ2"/>
<feature type="non-terminal residue" evidence="1">
    <location>
        <position position="1"/>
    </location>
</feature>
<sequence length="34" mass="4022">KRFREMTKGLLNAFQSKQFMKDPRAVFLLFSTGK</sequence>